<dbReference type="EMBL" id="LGUB01000797">
    <property type="protein sequence ID" value="KRH92613.1"/>
    <property type="molecule type" value="Genomic_DNA"/>
</dbReference>
<dbReference type="VEuPathDB" id="MicrosporidiaDB:M153_40510001561"/>
<reference evidence="1 2" key="1">
    <citation type="submission" date="2015-07" db="EMBL/GenBank/DDBJ databases">
        <title>The genome of Pseudoloma neurophilia, a relevant intracellular parasite of the zebrafish.</title>
        <authorList>
            <person name="Ndikumana S."/>
            <person name="Pelin A."/>
            <person name="Sanders J."/>
            <person name="Corradi N."/>
        </authorList>
    </citation>
    <scope>NUCLEOTIDE SEQUENCE [LARGE SCALE GENOMIC DNA]</scope>
    <source>
        <strain evidence="1 2">MK1</strain>
    </source>
</reference>
<proteinExistence type="predicted"/>
<keyword evidence="2" id="KW-1185">Reference proteome</keyword>
<dbReference type="AlphaFoldDB" id="A0A0R0LXJ6"/>
<sequence length="82" mass="9366">SFCASMAEIVSLLASVININGREKSGWFLVIYFAIADLRFLQADSVTSVKLIFFYFSFSRLSTVQSSIIQYQQNEAQIHELY</sequence>
<evidence type="ECO:0000313" key="1">
    <source>
        <dbReference type="EMBL" id="KRH92613.1"/>
    </source>
</evidence>
<feature type="non-terminal residue" evidence="1">
    <location>
        <position position="1"/>
    </location>
</feature>
<organism evidence="1 2">
    <name type="scientific">Pseudoloma neurophilia</name>
    <dbReference type="NCBI Taxonomy" id="146866"/>
    <lineage>
        <taxon>Eukaryota</taxon>
        <taxon>Fungi</taxon>
        <taxon>Fungi incertae sedis</taxon>
        <taxon>Microsporidia</taxon>
        <taxon>Pseudoloma</taxon>
    </lineage>
</organism>
<gene>
    <name evidence="1" type="ORF">M153_40510001561</name>
</gene>
<protein>
    <submittedName>
        <fullName evidence="1">Uncharacterized protein</fullName>
    </submittedName>
</protein>
<name>A0A0R0LXJ6_9MICR</name>
<dbReference type="Proteomes" id="UP000051530">
    <property type="component" value="Unassembled WGS sequence"/>
</dbReference>
<evidence type="ECO:0000313" key="2">
    <source>
        <dbReference type="Proteomes" id="UP000051530"/>
    </source>
</evidence>
<accession>A0A0R0LXJ6</accession>
<comment type="caution">
    <text evidence="1">The sequence shown here is derived from an EMBL/GenBank/DDBJ whole genome shotgun (WGS) entry which is preliminary data.</text>
</comment>